<reference evidence="2 3" key="1">
    <citation type="journal article" date="2015" name="Biotechnol. Biofuels">
        <title>Enhanced degradation of softwood versus hardwood by the white-rot fungus Pycnoporus coccineus.</title>
        <authorList>
            <person name="Couturier M."/>
            <person name="Navarro D."/>
            <person name="Chevret D."/>
            <person name="Henrissat B."/>
            <person name="Piumi F."/>
            <person name="Ruiz-Duenas F.J."/>
            <person name="Martinez A.T."/>
            <person name="Grigoriev I.V."/>
            <person name="Riley R."/>
            <person name="Lipzen A."/>
            <person name="Berrin J.G."/>
            <person name="Master E.R."/>
            <person name="Rosso M.N."/>
        </authorList>
    </citation>
    <scope>NUCLEOTIDE SEQUENCE [LARGE SCALE GENOMIC DNA]</scope>
    <source>
        <strain evidence="2 3">BRFM310</strain>
    </source>
</reference>
<feature type="compositionally biased region" description="Low complexity" evidence="1">
    <location>
        <begin position="165"/>
        <end position="177"/>
    </location>
</feature>
<dbReference type="Proteomes" id="UP000193067">
    <property type="component" value="Unassembled WGS sequence"/>
</dbReference>
<keyword evidence="3" id="KW-1185">Reference proteome</keyword>
<name>A0A1Y2IZG1_TRAC3</name>
<feature type="region of interest" description="Disordered" evidence="1">
    <location>
        <begin position="1"/>
        <end position="29"/>
    </location>
</feature>
<gene>
    <name evidence="2" type="ORF">PYCCODRAFT_1066797</name>
</gene>
<evidence type="ECO:0000313" key="2">
    <source>
        <dbReference type="EMBL" id="OSD05974.1"/>
    </source>
</evidence>
<organism evidence="2 3">
    <name type="scientific">Trametes coccinea (strain BRFM310)</name>
    <name type="common">Pycnoporus coccineus</name>
    <dbReference type="NCBI Taxonomy" id="1353009"/>
    <lineage>
        <taxon>Eukaryota</taxon>
        <taxon>Fungi</taxon>
        <taxon>Dikarya</taxon>
        <taxon>Basidiomycota</taxon>
        <taxon>Agaricomycotina</taxon>
        <taxon>Agaricomycetes</taxon>
        <taxon>Polyporales</taxon>
        <taxon>Polyporaceae</taxon>
        <taxon>Trametes</taxon>
    </lineage>
</organism>
<evidence type="ECO:0000256" key="1">
    <source>
        <dbReference type="SAM" id="MobiDB-lite"/>
    </source>
</evidence>
<feature type="region of interest" description="Disordered" evidence="1">
    <location>
        <begin position="228"/>
        <end position="296"/>
    </location>
</feature>
<feature type="compositionally biased region" description="Basic and acidic residues" evidence="1">
    <location>
        <begin position="285"/>
        <end position="296"/>
    </location>
</feature>
<accession>A0A1Y2IZG1</accession>
<protein>
    <submittedName>
        <fullName evidence="2">Uncharacterized protein</fullName>
    </submittedName>
</protein>
<evidence type="ECO:0000313" key="3">
    <source>
        <dbReference type="Proteomes" id="UP000193067"/>
    </source>
</evidence>
<dbReference type="EMBL" id="KZ084091">
    <property type="protein sequence ID" value="OSD05974.1"/>
    <property type="molecule type" value="Genomic_DNA"/>
</dbReference>
<sequence length="296" mass="33408">MIPKYATPHSRPSPTSRPPSVHRGGARATSPARLCKRVFYRQLSVPPQQGTGRISPHPDYVVGRTRAPSSHSLSTFLRLRNRLANTPLAMTDARRRTRAITALPAGPTDPCHPFLCSRIQTHGLVSPRLSLQISRGERVTARAGGDLARRSQQPKPDASTPGSIPVPASPASSPPLRRLARRPQRRLNGLRVRCSLLAVAPLHGRSHRRTRRPWRRYHHPMVLRDPQTAAGWPVRPLRPSTSSLSEDDDTAESNRRSIRRAPPGRHDRVPPRQRGLQTEHRRRTRNNDRPRLEWVW</sequence>
<dbReference type="AlphaFoldDB" id="A0A1Y2IZG1"/>
<proteinExistence type="predicted"/>
<feature type="region of interest" description="Disordered" evidence="1">
    <location>
        <begin position="131"/>
        <end position="184"/>
    </location>
</feature>